<evidence type="ECO:0000313" key="7">
    <source>
        <dbReference type="EMBL" id="KAK1301493.1"/>
    </source>
</evidence>
<evidence type="ECO:0000259" key="6">
    <source>
        <dbReference type="PROSITE" id="PS50066"/>
    </source>
</evidence>
<keyword evidence="4" id="KW-0804">Transcription</keyword>
<reference evidence="7" key="2">
    <citation type="submission" date="2023-06" db="EMBL/GenBank/DDBJ databases">
        <authorList>
            <person name="Ma L."/>
            <person name="Liu K.-W."/>
            <person name="Li Z."/>
            <person name="Hsiao Y.-Y."/>
            <person name="Qi Y."/>
            <person name="Fu T."/>
            <person name="Tang G."/>
            <person name="Zhang D."/>
            <person name="Sun W.-H."/>
            <person name="Liu D.-K."/>
            <person name="Li Y."/>
            <person name="Chen G.-Z."/>
            <person name="Liu X.-D."/>
            <person name="Liao X.-Y."/>
            <person name="Jiang Y.-T."/>
            <person name="Yu X."/>
            <person name="Hao Y."/>
            <person name="Huang J."/>
            <person name="Zhao X.-W."/>
            <person name="Ke S."/>
            <person name="Chen Y.-Y."/>
            <person name="Wu W.-L."/>
            <person name="Hsu J.-L."/>
            <person name="Lin Y.-F."/>
            <person name="Huang M.-D."/>
            <person name="Li C.-Y."/>
            <person name="Huang L."/>
            <person name="Wang Z.-W."/>
            <person name="Zhao X."/>
            <person name="Zhong W.-Y."/>
            <person name="Peng D.-H."/>
            <person name="Ahmad S."/>
            <person name="Lan S."/>
            <person name="Zhang J.-S."/>
            <person name="Tsai W.-C."/>
            <person name="Van De Peer Y."/>
            <person name="Liu Z.-J."/>
        </authorList>
    </citation>
    <scope>NUCLEOTIDE SEQUENCE</scope>
    <source>
        <strain evidence="7">CP</strain>
        <tissue evidence="7">Leaves</tissue>
    </source>
</reference>
<name>A0AAV9DMD7_ACOCL</name>
<comment type="caution">
    <text evidence="7">The sequence shown here is derived from an EMBL/GenBank/DDBJ whole genome shotgun (WGS) entry which is preliminary data.</text>
</comment>
<proteinExistence type="predicted"/>
<dbReference type="InterPro" id="IPR002100">
    <property type="entry name" value="TF_MADSbox"/>
</dbReference>
<evidence type="ECO:0000313" key="8">
    <source>
        <dbReference type="Proteomes" id="UP001180020"/>
    </source>
</evidence>
<evidence type="ECO:0000256" key="5">
    <source>
        <dbReference type="ARBA" id="ARBA00023242"/>
    </source>
</evidence>
<dbReference type="PANTHER" id="PTHR48019">
    <property type="entry name" value="SERUM RESPONSE FACTOR HOMOLOG"/>
    <property type="match status" value="1"/>
</dbReference>
<sequence>MKRIENTSKRQSTFYKRKDGLFKKAKELSILCDAQERRAEIERVERLCYLLESDLRFRRVEGNKQCYTLPVLDVLERDIEASIKAVRMEKDRKIQGEIDHLDNMVRHLKQEAQVMYYELAKIEQLKFFEIGGSVSWDNVLDLKLGVN</sequence>
<evidence type="ECO:0000256" key="4">
    <source>
        <dbReference type="ARBA" id="ARBA00023163"/>
    </source>
</evidence>
<dbReference type="Pfam" id="PF00319">
    <property type="entry name" value="SRF-TF"/>
    <property type="match status" value="1"/>
</dbReference>
<dbReference type="AlphaFoldDB" id="A0AAV9DMD7"/>
<protein>
    <submittedName>
        <fullName evidence="7">MADS-box transcription factor 32</fullName>
    </submittedName>
</protein>
<dbReference type="InterPro" id="IPR036879">
    <property type="entry name" value="TF_MADSbox_sf"/>
</dbReference>
<dbReference type="EMBL" id="JAUJYO010000012">
    <property type="protein sequence ID" value="KAK1301493.1"/>
    <property type="molecule type" value="Genomic_DNA"/>
</dbReference>
<evidence type="ECO:0000256" key="2">
    <source>
        <dbReference type="ARBA" id="ARBA00023015"/>
    </source>
</evidence>
<dbReference type="SUPFAM" id="SSF55455">
    <property type="entry name" value="SRF-like"/>
    <property type="match status" value="1"/>
</dbReference>
<reference evidence="7" key="1">
    <citation type="journal article" date="2023" name="Nat. Commun.">
        <title>Diploid and tetraploid genomes of Acorus and the evolution of monocots.</title>
        <authorList>
            <person name="Ma L."/>
            <person name="Liu K.W."/>
            <person name="Li Z."/>
            <person name="Hsiao Y.Y."/>
            <person name="Qi Y."/>
            <person name="Fu T."/>
            <person name="Tang G.D."/>
            <person name="Zhang D."/>
            <person name="Sun W.H."/>
            <person name="Liu D.K."/>
            <person name="Li Y."/>
            <person name="Chen G.Z."/>
            <person name="Liu X.D."/>
            <person name="Liao X.Y."/>
            <person name="Jiang Y.T."/>
            <person name="Yu X."/>
            <person name="Hao Y."/>
            <person name="Huang J."/>
            <person name="Zhao X.W."/>
            <person name="Ke S."/>
            <person name="Chen Y.Y."/>
            <person name="Wu W.L."/>
            <person name="Hsu J.L."/>
            <person name="Lin Y.F."/>
            <person name="Huang M.D."/>
            <person name="Li C.Y."/>
            <person name="Huang L."/>
            <person name="Wang Z.W."/>
            <person name="Zhao X."/>
            <person name="Zhong W.Y."/>
            <person name="Peng D.H."/>
            <person name="Ahmad S."/>
            <person name="Lan S."/>
            <person name="Zhang J.S."/>
            <person name="Tsai W.C."/>
            <person name="Van de Peer Y."/>
            <person name="Liu Z.J."/>
        </authorList>
    </citation>
    <scope>NUCLEOTIDE SEQUENCE</scope>
    <source>
        <strain evidence="7">CP</strain>
    </source>
</reference>
<organism evidence="7 8">
    <name type="scientific">Acorus calamus</name>
    <name type="common">Sweet flag</name>
    <dbReference type="NCBI Taxonomy" id="4465"/>
    <lineage>
        <taxon>Eukaryota</taxon>
        <taxon>Viridiplantae</taxon>
        <taxon>Streptophyta</taxon>
        <taxon>Embryophyta</taxon>
        <taxon>Tracheophyta</taxon>
        <taxon>Spermatophyta</taxon>
        <taxon>Magnoliopsida</taxon>
        <taxon>Liliopsida</taxon>
        <taxon>Acoraceae</taxon>
        <taxon>Acorus</taxon>
    </lineage>
</organism>
<dbReference type="GO" id="GO:0046983">
    <property type="term" value="F:protein dimerization activity"/>
    <property type="evidence" value="ECO:0007669"/>
    <property type="project" value="InterPro"/>
</dbReference>
<gene>
    <name evidence="7" type="primary">MADS32</name>
    <name evidence="7" type="ORF">QJS10_CPB12g00942</name>
</gene>
<dbReference type="SMART" id="SM00432">
    <property type="entry name" value="MADS"/>
    <property type="match status" value="1"/>
</dbReference>
<evidence type="ECO:0000256" key="1">
    <source>
        <dbReference type="ARBA" id="ARBA00004123"/>
    </source>
</evidence>
<dbReference type="Proteomes" id="UP001180020">
    <property type="component" value="Unassembled WGS sequence"/>
</dbReference>
<dbReference type="GO" id="GO:0005634">
    <property type="term" value="C:nucleus"/>
    <property type="evidence" value="ECO:0007669"/>
    <property type="project" value="UniProtKB-SubCell"/>
</dbReference>
<keyword evidence="5" id="KW-0539">Nucleus</keyword>
<keyword evidence="8" id="KW-1185">Reference proteome</keyword>
<comment type="subcellular location">
    <subcellularLocation>
        <location evidence="1">Nucleus</location>
    </subcellularLocation>
</comment>
<evidence type="ECO:0000256" key="3">
    <source>
        <dbReference type="ARBA" id="ARBA00023125"/>
    </source>
</evidence>
<dbReference type="GO" id="GO:0003700">
    <property type="term" value="F:DNA-binding transcription factor activity"/>
    <property type="evidence" value="ECO:0007669"/>
    <property type="project" value="InterPro"/>
</dbReference>
<dbReference type="Gene3D" id="3.40.1810.10">
    <property type="entry name" value="Transcription factor, MADS-box"/>
    <property type="match status" value="1"/>
</dbReference>
<dbReference type="InterPro" id="IPR050142">
    <property type="entry name" value="MADS-box/MEF2_TF"/>
</dbReference>
<keyword evidence="3" id="KW-0238">DNA-binding</keyword>
<dbReference type="PROSITE" id="PS50066">
    <property type="entry name" value="MADS_BOX_2"/>
    <property type="match status" value="1"/>
</dbReference>
<dbReference type="CDD" id="cd00120">
    <property type="entry name" value="MADS"/>
    <property type="match status" value="1"/>
</dbReference>
<dbReference type="GO" id="GO:0003677">
    <property type="term" value="F:DNA binding"/>
    <property type="evidence" value="ECO:0007669"/>
    <property type="project" value="UniProtKB-KW"/>
</dbReference>
<accession>A0AAV9DMD7</accession>
<keyword evidence="2" id="KW-0805">Transcription regulation</keyword>
<feature type="domain" description="MADS-box" evidence="6">
    <location>
        <begin position="1"/>
        <end position="35"/>
    </location>
</feature>